<feature type="compositionally biased region" description="Basic and acidic residues" evidence="1">
    <location>
        <begin position="50"/>
        <end position="60"/>
    </location>
</feature>
<reference evidence="2" key="1">
    <citation type="submission" date="2022-09" db="EMBL/GenBank/DDBJ databases">
        <title>Tahibacter sp. nov., isolated from a fresh water.</title>
        <authorList>
            <person name="Baek J.H."/>
            <person name="Lee J.K."/>
            <person name="Kim J.M."/>
            <person name="Jeon C.O."/>
        </authorList>
    </citation>
    <scope>NUCLEOTIDE SEQUENCE</scope>
    <source>
        <strain evidence="2">W38</strain>
    </source>
</reference>
<protein>
    <submittedName>
        <fullName evidence="2">Uncharacterized protein</fullName>
    </submittedName>
</protein>
<dbReference type="EMBL" id="CP104694">
    <property type="protein sequence ID" value="UXI67296.1"/>
    <property type="molecule type" value="Genomic_DNA"/>
</dbReference>
<accession>A0ABY6BB61</accession>
<organism evidence="2 3">
    <name type="scientific">Tahibacter amnicola</name>
    <dbReference type="NCBI Taxonomy" id="2976241"/>
    <lineage>
        <taxon>Bacteria</taxon>
        <taxon>Pseudomonadati</taxon>
        <taxon>Pseudomonadota</taxon>
        <taxon>Gammaproteobacteria</taxon>
        <taxon>Lysobacterales</taxon>
        <taxon>Rhodanobacteraceae</taxon>
        <taxon>Tahibacter</taxon>
    </lineage>
</organism>
<evidence type="ECO:0000256" key="1">
    <source>
        <dbReference type="SAM" id="MobiDB-lite"/>
    </source>
</evidence>
<dbReference type="RefSeq" id="WP_261694273.1">
    <property type="nucleotide sequence ID" value="NZ_CP104694.1"/>
</dbReference>
<evidence type="ECO:0000313" key="3">
    <source>
        <dbReference type="Proteomes" id="UP001064632"/>
    </source>
</evidence>
<dbReference type="Proteomes" id="UP001064632">
    <property type="component" value="Chromosome"/>
</dbReference>
<gene>
    <name evidence="2" type="ORF">N4264_21540</name>
</gene>
<name>A0ABY6BB61_9GAMM</name>
<sequence>MPAVPVIGFISNWDPCAAGWCNFDGGNNDEPDDVGSGGGSGSSGSNDGGDYTKVKARAADNDNDCTSQEEWRLAAANARANLVAPQVEEGDFIEVRLSDGMVERWEYVCGGRFCAGTVLAPYPVKSMCRQEFDWWAP</sequence>
<feature type="region of interest" description="Disordered" evidence="1">
    <location>
        <begin position="28"/>
        <end position="62"/>
    </location>
</feature>
<evidence type="ECO:0000313" key="2">
    <source>
        <dbReference type="EMBL" id="UXI67296.1"/>
    </source>
</evidence>
<keyword evidence="3" id="KW-1185">Reference proteome</keyword>
<proteinExistence type="predicted"/>